<dbReference type="Gene3D" id="3.10.620.30">
    <property type="match status" value="1"/>
</dbReference>
<keyword evidence="1" id="KW-0812">Transmembrane</keyword>
<comment type="caution">
    <text evidence="3">The sequence shown here is derived from an EMBL/GenBank/DDBJ whole genome shotgun (WGS) entry which is preliminary data.</text>
</comment>
<dbReference type="InterPro" id="IPR021878">
    <property type="entry name" value="TgpA_N"/>
</dbReference>
<feature type="transmembrane region" description="Helical" evidence="1">
    <location>
        <begin position="37"/>
        <end position="53"/>
    </location>
</feature>
<keyword evidence="1" id="KW-0472">Membrane</keyword>
<gene>
    <name evidence="3" type="ORF">ENT66_03400</name>
</gene>
<dbReference type="InterPro" id="IPR038765">
    <property type="entry name" value="Papain-like_cys_pep_sf"/>
</dbReference>
<feature type="transmembrane region" description="Helical" evidence="1">
    <location>
        <begin position="12"/>
        <end position="31"/>
    </location>
</feature>
<keyword evidence="1" id="KW-1133">Transmembrane helix</keyword>
<feature type="transmembrane region" description="Helical" evidence="1">
    <location>
        <begin position="541"/>
        <end position="560"/>
    </location>
</feature>
<dbReference type="EMBL" id="DSZN01000063">
    <property type="protein sequence ID" value="HGQ85414.1"/>
    <property type="molecule type" value="Genomic_DNA"/>
</dbReference>
<dbReference type="InterPro" id="IPR002931">
    <property type="entry name" value="Transglutaminase-like"/>
</dbReference>
<feature type="transmembrane region" description="Helical" evidence="1">
    <location>
        <begin position="131"/>
        <end position="152"/>
    </location>
</feature>
<dbReference type="PANTHER" id="PTHR42736:SF1">
    <property type="entry name" value="PROTEIN-GLUTAMINE GAMMA-GLUTAMYLTRANSFERASE"/>
    <property type="match status" value="1"/>
</dbReference>
<reference evidence="3" key="1">
    <citation type="journal article" date="2020" name="mSystems">
        <title>Genome- and Community-Level Interaction Insights into Carbon Utilization and Element Cycling Functions of Hydrothermarchaeota in Hydrothermal Sediment.</title>
        <authorList>
            <person name="Zhou Z."/>
            <person name="Liu Y."/>
            <person name="Xu W."/>
            <person name="Pan J."/>
            <person name="Luo Z.H."/>
            <person name="Li M."/>
        </authorList>
    </citation>
    <scope>NUCLEOTIDE SEQUENCE [LARGE SCALE GENOMIC DNA]</scope>
    <source>
        <strain evidence="3">SpSt-6</strain>
    </source>
</reference>
<evidence type="ECO:0000313" key="3">
    <source>
        <dbReference type="EMBL" id="HGQ85414.1"/>
    </source>
</evidence>
<evidence type="ECO:0000259" key="2">
    <source>
        <dbReference type="SMART" id="SM00460"/>
    </source>
</evidence>
<feature type="transmembrane region" description="Helical" evidence="1">
    <location>
        <begin position="164"/>
        <end position="190"/>
    </location>
</feature>
<dbReference type="PANTHER" id="PTHR42736">
    <property type="entry name" value="PROTEIN-GLUTAMINE GAMMA-GLUTAMYLTRANSFERASE"/>
    <property type="match status" value="1"/>
</dbReference>
<dbReference type="SMART" id="SM00460">
    <property type="entry name" value="TGc"/>
    <property type="match status" value="1"/>
</dbReference>
<protein>
    <submittedName>
        <fullName evidence="3">DUF3488 domain-containing protein</fullName>
    </submittedName>
</protein>
<name>A0A7C4JRN4_9BACT</name>
<dbReference type="SUPFAM" id="SSF54001">
    <property type="entry name" value="Cysteine proteinases"/>
    <property type="match status" value="1"/>
</dbReference>
<dbReference type="Pfam" id="PF01841">
    <property type="entry name" value="Transglut_core"/>
    <property type="match status" value="1"/>
</dbReference>
<feature type="transmembrane region" description="Helical" evidence="1">
    <location>
        <begin position="107"/>
        <end position="125"/>
    </location>
</feature>
<dbReference type="Pfam" id="PF11992">
    <property type="entry name" value="TgpA_N"/>
    <property type="match status" value="1"/>
</dbReference>
<organism evidence="3">
    <name type="scientific">Thermodesulfobacterium geofontis</name>
    <dbReference type="NCBI Taxonomy" id="1295609"/>
    <lineage>
        <taxon>Bacteria</taxon>
        <taxon>Pseudomonadati</taxon>
        <taxon>Thermodesulfobacteriota</taxon>
        <taxon>Thermodesulfobacteria</taxon>
        <taxon>Thermodesulfobacteriales</taxon>
        <taxon>Thermodesulfobacteriaceae</taxon>
        <taxon>Thermodesulfobacterium</taxon>
    </lineage>
</organism>
<proteinExistence type="predicted"/>
<dbReference type="AlphaFoldDB" id="A0A7C4JRN4"/>
<dbReference type="InterPro" id="IPR052901">
    <property type="entry name" value="Bact_TGase-like"/>
</dbReference>
<sequence length="648" mass="75751">MNKEEKIYKVESAVKIFTYSTGFLSFVILFGKISFPFYFFSFLLFLASIYLEYQKIHIKRAFINISAILLVVLKFYDVSLETVLYRSLEVLLFLLSLKFLEEKKFRDYMQIYLISVLILAGSTLISFDIIFLVYLFLYILILNISIILLTYSSQDKEISLSEKVLVKIFLKTSFIPLLAIPFTAFFFIILPRADFPIFGLLDKSAKAKTGFSENVRLGEVSEIQENNSVIFRAKTKKLKDELLYWRGITLNFFDGKTWISIKPKKIQNEIILKGLPVVQVIYLEPYGDRYLFGLDKPYSIDYQYGFTRPSQLSDFTFNLPNPIFSRIRYKVISILTEVIPEKDINKEINKEIYLQIPQNISSKMQNLALSLKGKNDEETAIKILKFLKYGNYRYSLKDLPISANPLEGFLFKYKYGNCEYFASSMAILLRLNGIPARLIAGYKGGIYNEIGGYYLVRESDAHVWVEAFIKDKGWVRYDPTPSLSAPLKEKNTFSKLRLILETINYYYINFVLNYDFKKQVALLRSISNLTKIPKPEFNKKLLLLFLGFILITGFIGFILAKNLRFFKKLKEEEKLIRDFLKILETKGYKKNETEGLEEFALKIKEDKLKAYALNFVKIFEENYYKDKPFNKENLNKLRKILNEIKNSS</sequence>
<evidence type="ECO:0000256" key="1">
    <source>
        <dbReference type="SAM" id="Phobius"/>
    </source>
</evidence>
<feature type="domain" description="Transglutaminase-like" evidence="2">
    <location>
        <begin position="410"/>
        <end position="481"/>
    </location>
</feature>
<accession>A0A7C4JRN4</accession>